<evidence type="ECO:0000313" key="3">
    <source>
        <dbReference type="Proteomes" id="UP000064189"/>
    </source>
</evidence>
<organism evidence="2 3">
    <name type="scientific">Peribacillus simplex</name>
    <dbReference type="NCBI Taxonomy" id="1478"/>
    <lineage>
        <taxon>Bacteria</taxon>
        <taxon>Bacillati</taxon>
        <taxon>Bacillota</taxon>
        <taxon>Bacilli</taxon>
        <taxon>Bacillales</taxon>
        <taxon>Bacillaceae</taxon>
        <taxon>Peribacillus</taxon>
    </lineage>
</organism>
<accession>A0A109MTH0</accession>
<dbReference type="Proteomes" id="UP000064189">
    <property type="component" value="Unassembled WGS sequence"/>
</dbReference>
<dbReference type="AlphaFoldDB" id="A0A109MTH0"/>
<dbReference type="RefSeq" id="WP_061143875.1">
    <property type="nucleotide sequence ID" value="NZ_LNNH01000046.1"/>
</dbReference>
<gene>
    <name evidence="2" type="ORF">AS888_09230</name>
</gene>
<name>A0A109MTH0_9BACI</name>
<keyword evidence="3" id="KW-1185">Reference proteome</keyword>
<feature type="region of interest" description="Disordered" evidence="1">
    <location>
        <begin position="50"/>
        <end position="75"/>
    </location>
</feature>
<sequence length="75" mass="8423">MEATNIKEAYICDKKQFENEVGKKRICISFSRRVDLAGDPPAVKAPLRETKQVQAPEAMHAGRKPGIGAEKRIYH</sequence>
<comment type="caution">
    <text evidence="2">The sequence shown here is derived from an EMBL/GenBank/DDBJ whole genome shotgun (WGS) entry which is preliminary data.</text>
</comment>
<evidence type="ECO:0000256" key="1">
    <source>
        <dbReference type="SAM" id="MobiDB-lite"/>
    </source>
</evidence>
<proteinExistence type="predicted"/>
<evidence type="ECO:0000313" key="2">
    <source>
        <dbReference type="EMBL" id="KWW12551.1"/>
    </source>
</evidence>
<dbReference type="EMBL" id="LNNH01000046">
    <property type="protein sequence ID" value="KWW12551.1"/>
    <property type="molecule type" value="Genomic_DNA"/>
</dbReference>
<reference evidence="2 3" key="1">
    <citation type="submission" date="2015-11" db="EMBL/GenBank/DDBJ databases">
        <title>Genome Sequence of Bacillus simplex strain VanAntwerpen2.</title>
        <authorList>
            <person name="Couger M.B."/>
        </authorList>
    </citation>
    <scope>NUCLEOTIDE SEQUENCE [LARGE SCALE GENOMIC DNA]</scope>
    <source>
        <strain evidence="2 3">VanAntwerpen02</strain>
    </source>
</reference>
<protein>
    <submittedName>
        <fullName evidence="2">Uncharacterized protein</fullName>
    </submittedName>
</protein>